<comment type="subcellular location">
    <subcellularLocation>
        <location evidence="1">Nucleus</location>
        <location evidence="1">Nucleolus</location>
    </subcellularLocation>
</comment>
<dbReference type="AlphaFoldDB" id="A0A2M3ZJ91"/>
<dbReference type="InterPro" id="IPR028160">
    <property type="entry name" value="Slx9-like"/>
</dbReference>
<evidence type="ECO:0000256" key="1">
    <source>
        <dbReference type="ARBA" id="ARBA00004604"/>
    </source>
</evidence>
<dbReference type="GO" id="GO:0000462">
    <property type="term" value="P:maturation of SSU-rRNA from tricistronic rRNA transcript (SSU-rRNA, 5.8S rRNA, LSU-rRNA)"/>
    <property type="evidence" value="ECO:0007669"/>
    <property type="project" value="InterPro"/>
</dbReference>
<proteinExistence type="inferred from homology"/>
<dbReference type="GO" id="GO:0005730">
    <property type="term" value="C:nucleolus"/>
    <property type="evidence" value="ECO:0007669"/>
    <property type="project" value="UniProtKB-SubCell"/>
</dbReference>
<comment type="similarity">
    <text evidence="2">Belongs to the SLX9 family.</text>
</comment>
<feature type="region of interest" description="Disordered" evidence="4">
    <location>
        <begin position="35"/>
        <end position="96"/>
    </location>
</feature>
<sequence>MGKLNKKLLNKPKVVAKPAIAEGKKVVGPFPIYRSTPVQLNGPEPKSFKIPEATRKATKKTTRAVKDDDREPAKETAPAKSRSDESDEQQEEDGLKVKKLRKLAISRLTKKEKKQFKKDEMLKKIELTKVAFKQEKERKQREKTVITGDLRPLLDALPALDSLYQIKSSGKLKTGVPQFDKKAKPKTKKQLKTERFKKSKKEFISRCRSIKKALKNKEYRKDPKKMIAEHIRKTRKEQFALLMGEAGI</sequence>
<organism evidence="5">
    <name type="scientific">Anopheles braziliensis</name>
    <dbReference type="NCBI Taxonomy" id="58242"/>
    <lineage>
        <taxon>Eukaryota</taxon>
        <taxon>Metazoa</taxon>
        <taxon>Ecdysozoa</taxon>
        <taxon>Arthropoda</taxon>
        <taxon>Hexapoda</taxon>
        <taxon>Insecta</taxon>
        <taxon>Pterygota</taxon>
        <taxon>Neoptera</taxon>
        <taxon>Endopterygota</taxon>
        <taxon>Diptera</taxon>
        <taxon>Nematocera</taxon>
        <taxon>Culicoidea</taxon>
        <taxon>Culicidae</taxon>
        <taxon>Anophelinae</taxon>
        <taxon>Anopheles</taxon>
    </lineage>
</organism>
<evidence type="ECO:0000256" key="2">
    <source>
        <dbReference type="ARBA" id="ARBA00011022"/>
    </source>
</evidence>
<dbReference type="GO" id="GO:0030686">
    <property type="term" value="C:90S preribosome"/>
    <property type="evidence" value="ECO:0007669"/>
    <property type="project" value="InterPro"/>
</dbReference>
<dbReference type="PANTHER" id="PTHR31109">
    <property type="entry name" value="PROTEIN FAM207A"/>
    <property type="match status" value="1"/>
</dbReference>
<feature type="compositionally biased region" description="Basic and acidic residues" evidence="4">
    <location>
        <begin position="46"/>
        <end position="55"/>
    </location>
</feature>
<dbReference type="Pfam" id="PF15341">
    <property type="entry name" value="SLX9"/>
    <property type="match status" value="1"/>
</dbReference>
<dbReference type="GO" id="GO:0030688">
    <property type="term" value="C:preribosome, small subunit precursor"/>
    <property type="evidence" value="ECO:0007669"/>
    <property type="project" value="InterPro"/>
</dbReference>
<accession>A0A2M3ZJ91</accession>
<evidence type="ECO:0000256" key="4">
    <source>
        <dbReference type="SAM" id="MobiDB-lite"/>
    </source>
</evidence>
<evidence type="ECO:0000256" key="3">
    <source>
        <dbReference type="ARBA" id="ARBA00023242"/>
    </source>
</evidence>
<name>A0A2M3ZJ91_9DIPT</name>
<reference evidence="5" key="1">
    <citation type="submission" date="2018-01" db="EMBL/GenBank/DDBJ databases">
        <title>An insight into the sialome of Amazonian anophelines.</title>
        <authorList>
            <person name="Ribeiro J.M."/>
            <person name="Scarpassa V."/>
            <person name="Calvo E."/>
        </authorList>
    </citation>
    <scope>NUCLEOTIDE SEQUENCE</scope>
    <source>
        <tissue evidence="5">Salivary glands</tissue>
    </source>
</reference>
<dbReference type="EMBL" id="GGFM01007832">
    <property type="protein sequence ID" value="MBW28583.1"/>
    <property type="molecule type" value="Transcribed_RNA"/>
</dbReference>
<feature type="compositionally biased region" description="Basic and acidic residues" evidence="4">
    <location>
        <begin position="64"/>
        <end position="74"/>
    </location>
</feature>
<keyword evidence="3" id="KW-0539">Nucleus</keyword>
<protein>
    <submittedName>
        <fullName evidence="5">Uncharacterized protein</fullName>
    </submittedName>
</protein>
<dbReference type="PANTHER" id="PTHR31109:SF2">
    <property type="entry name" value="RIBOSOME BIOGENESIS PROTEIN SLX9 HOMOLOG"/>
    <property type="match status" value="1"/>
</dbReference>
<evidence type="ECO:0000313" key="5">
    <source>
        <dbReference type="EMBL" id="MBW28583.1"/>
    </source>
</evidence>
<feature type="region of interest" description="Disordered" evidence="4">
    <location>
        <begin position="174"/>
        <end position="195"/>
    </location>
</feature>